<gene>
    <name evidence="3" type="ORF">SAMN05216225_106815</name>
</gene>
<evidence type="ECO:0000313" key="4">
    <source>
        <dbReference type="Proteomes" id="UP000183988"/>
    </source>
</evidence>
<keyword evidence="1" id="KW-0175">Coiled coil</keyword>
<keyword evidence="4" id="KW-1185">Reference proteome</keyword>
<sequence length="165" mass="19387">MEDKENYRERKRTSTRNERSKDKQENEIADILKDATTLFTKLADEENINKLKNSSDLEKLKNSGLTDMLQLFKSFKGNKKTIENGEQLSDVIEEMSDRLDDIDTKLSEDNSQSLDTQNEILKDLQKKMNDIEKQLNEQDYSKTLKRMQETMDEIDVKVSRMRGRV</sequence>
<name>A0A1M5N0B6_9BACI</name>
<evidence type="ECO:0000256" key="2">
    <source>
        <dbReference type="SAM" id="MobiDB-lite"/>
    </source>
</evidence>
<dbReference type="Proteomes" id="UP000183988">
    <property type="component" value="Unassembled WGS sequence"/>
</dbReference>
<evidence type="ECO:0000256" key="1">
    <source>
        <dbReference type="SAM" id="Coils"/>
    </source>
</evidence>
<evidence type="ECO:0000313" key="3">
    <source>
        <dbReference type="EMBL" id="SHG82895.1"/>
    </source>
</evidence>
<feature type="region of interest" description="Disordered" evidence="2">
    <location>
        <begin position="1"/>
        <end position="27"/>
    </location>
</feature>
<feature type="coiled-coil region" evidence="1">
    <location>
        <begin position="114"/>
        <end position="141"/>
    </location>
</feature>
<protein>
    <submittedName>
        <fullName evidence="3">Uncharacterized protein</fullName>
    </submittedName>
</protein>
<dbReference type="RefSeq" id="WP_072891963.1">
    <property type="nucleotide sequence ID" value="NZ_FQVW01000068.1"/>
</dbReference>
<organism evidence="3 4">
    <name type="scientific">Ornithinibacillus halophilus</name>
    <dbReference type="NCBI Taxonomy" id="930117"/>
    <lineage>
        <taxon>Bacteria</taxon>
        <taxon>Bacillati</taxon>
        <taxon>Bacillota</taxon>
        <taxon>Bacilli</taxon>
        <taxon>Bacillales</taxon>
        <taxon>Bacillaceae</taxon>
        <taxon>Ornithinibacillus</taxon>
    </lineage>
</organism>
<accession>A0A1M5N0B6</accession>
<feature type="compositionally biased region" description="Basic and acidic residues" evidence="2">
    <location>
        <begin position="15"/>
        <end position="27"/>
    </location>
</feature>
<dbReference type="EMBL" id="FQVW01000068">
    <property type="protein sequence ID" value="SHG82895.1"/>
    <property type="molecule type" value="Genomic_DNA"/>
</dbReference>
<proteinExistence type="predicted"/>
<dbReference type="AlphaFoldDB" id="A0A1M5N0B6"/>
<reference evidence="3 4" key="1">
    <citation type="submission" date="2016-11" db="EMBL/GenBank/DDBJ databases">
        <authorList>
            <person name="Jaros S."/>
            <person name="Januszkiewicz K."/>
            <person name="Wedrychowicz H."/>
        </authorList>
    </citation>
    <scope>NUCLEOTIDE SEQUENCE [LARGE SCALE GENOMIC DNA]</scope>
    <source>
        <strain evidence="3 4">IBRC-M 10683</strain>
    </source>
</reference>